<evidence type="ECO:0000313" key="11">
    <source>
        <dbReference type="EMBL" id="SHH14275.1"/>
    </source>
</evidence>
<proteinExistence type="inferred from homology"/>
<evidence type="ECO:0000313" key="12">
    <source>
        <dbReference type="Proteomes" id="UP000199758"/>
    </source>
</evidence>
<comment type="subcellular location">
    <subcellularLocation>
        <location evidence="1">Cell membrane</location>
        <topology evidence="1">Single-pass type II membrane protein</topology>
    </subcellularLocation>
</comment>
<keyword evidence="4 9" id="KW-1133">Transmembrane helix</keyword>
<dbReference type="Gene3D" id="1.25.40.10">
    <property type="entry name" value="Tetratricopeptide repeat domain"/>
    <property type="match status" value="1"/>
</dbReference>
<dbReference type="Pfam" id="PF09976">
    <property type="entry name" value="TPR_21"/>
    <property type="match status" value="1"/>
</dbReference>
<feature type="transmembrane region" description="Helical" evidence="9">
    <location>
        <begin position="22"/>
        <end position="42"/>
    </location>
</feature>
<organism evidence="11 12">
    <name type="scientific">Hydrocarboniphaga daqingensis</name>
    <dbReference type="NCBI Taxonomy" id="490188"/>
    <lineage>
        <taxon>Bacteria</taxon>
        <taxon>Pseudomonadati</taxon>
        <taxon>Pseudomonadota</taxon>
        <taxon>Gammaproteobacteria</taxon>
        <taxon>Nevskiales</taxon>
        <taxon>Nevskiaceae</taxon>
        <taxon>Hydrocarboniphaga</taxon>
    </lineage>
</organism>
<dbReference type="PANTHER" id="PTHR38035">
    <property type="entry name" value="UPF0070 PROTEIN YFGM"/>
    <property type="match status" value="1"/>
</dbReference>
<protein>
    <recommendedName>
        <fullName evidence="8">Ancillary SecYEG translocon subunit</fullName>
    </recommendedName>
</protein>
<dbReference type="STRING" id="490188.SAMN04488068_2663"/>
<keyword evidence="3 9" id="KW-0812">Transmembrane</keyword>
<dbReference type="OrthoDB" id="9789675at2"/>
<dbReference type="GO" id="GO:0005886">
    <property type="term" value="C:plasma membrane"/>
    <property type="evidence" value="ECO:0007669"/>
    <property type="project" value="UniProtKB-SubCell"/>
</dbReference>
<keyword evidence="6" id="KW-0143">Chaperone</keyword>
<accession>A0A1M5QJN2</accession>
<keyword evidence="12" id="KW-1185">Reference proteome</keyword>
<feature type="domain" description="Ancillary SecYEG translocon subunit/Cell division coordinator CpoB TPR" evidence="10">
    <location>
        <begin position="15"/>
        <end position="207"/>
    </location>
</feature>
<evidence type="ECO:0000259" key="10">
    <source>
        <dbReference type="Pfam" id="PF09976"/>
    </source>
</evidence>
<evidence type="ECO:0000256" key="7">
    <source>
        <dbReference type="ARBA" id="ARBA00024197"/>
    </source>
</evidence>
<comment type="similarity">
    <text evidence="7">Belongs to the YfgM family.</text>
</comment>
<sequence>MATHLDEEEELENLKRWFRENWVALAAGLVIGFGAIGGWQGWKAYQDRQSLAGAQMYDDLKKALTAGKTDDAVAITDKLQAQYAGTPYASAAALRLASVKVAARDFDAALLRLDWVAEHGDENGIRQLAVLRKARVLWQQNKPDEALKLLDGDAGDYASLYAELRGDIAYAKNDRDAARKAYQAALDSAPEAAANRALLQQKLDDLAVDAAVAAEPVKS</sequence>
<dbReference type="InterPro" id="IPR018704">
    <property type="entry name" value="SecYEG/CpoB_TPR"/>
</dbReference>
<evidence type="ECO:0000256" key="8">
    <source>
        <dbReference type="ARBA" id="ARBA00024235"/>
    </source>
</evidence>
<dbReference type="RefSeq" id="WP_072898151.1">
    <property type="nucleotide sequence ID" value="NZ_FQWZ01000006.1"/>
</dbReference>
<gene>
    <name evidence="11" type="ORF">SAMN04488068_2663</name>
</gene>
<dbReference type="AlphaFoldDB" id="A0A1M5QJN2"/>
<dbReference type="PIRSF" id="PIRSF006170">
    <property type="entry name" value="YfgM"/>
    <property type="match status" value="1"/>
</dbReference>
<evidence type="ECO:0000256" key="3">
    <source>
        <dbReference type="ARBA" id="ARBA00022692"/>
    </source>
</evidence>
<evidence type="ECO:0000256" key="5">
    <source>
        <dbReference type="ARBA" id="ARBA00023136"/>
    </source>
</evidence>
<evidence type="ECO:0000256" key="4">
    <source>
        <dbReference type="ARBA" id="ARBA00022989"/>
    </source>
</evidence>
<evidence type="ECO:0000256" key="9">
    <source>
        <dbReference type="SAM" id="Phobius"/>
    </source>
</evidence>
<dbReference type="EMBL" id="FQWZ01000006">
    <property type="protein sequence ID" value="SHH14275.1"/>
    <property type="molecule type" value="Genomic_DNA"/>
</dbReference>
<dbReference type="InterPro" id="IPR026039">
    <property type="entry name" value="YfgM"/>
</dbReference>
<evidence type="ECO:0000256" key="1">
    <source>
        <dbReference type="ARBA" id="ARBA00004401"/>
    </source>
</evidence>
<name>A0A1M5QJN2_9GAMM</name>
<evidence type="ECO:0000256" key="2">
    <source>
        <dbReference type="ARBA" id="ARBA00022475"/>
    </source>
</evidence>
<dbReference type="GO" id="GO:0044877">
    <property type="term" value="F:protein-containing complex binding"/>
    <property type="evidence" value="ECO:0007669"/>
    <property type="project" value="InterPro"/>
</dbReference>
<evidence type="ECO:0000256" key="6">
    <source>
        <dbReference type="ARBA" id="ARBA00023186"/>
    </source>
</evidence>
<dbReference type="InterPro" id="IPR011990">
    <property type="entry name" value="TPR-like_helical_dom_sf"/>
</dbReference>
<dbReference type="PANTHER" id="PTHR38035:SF1">
    <property type="entry name" value="ANCILLARY SECYEG TRANSLOCON SUBUNIT"/>
    <property type="match status" value="1"/>
</dbReference>
<keyword evidence="2" id="KW-1003">Cell membrane</keyword>
<dbReference type="Proteomes" id="UP000199758">
    <property type="component" value="Unassembled WGS sequence"/>
</dbReference>
<reference evidence="11 12" key="1">
    <citation type="submission" date="2016-11" db="EMBL/GenBank/DDBJ databases">
        <authorList>
            <person name="Jaros S."/>
            <person name="Januszkiewicz K."/>
            <person name="Wedrychowicz H."/>
        </authorList>
    </citation>
    <scope>NUCLEOTIDE SEQUENCE [LARGE SCALE GENOMIC DNA]</scope>
    <source>
        <strain evidence="11 12">CGMCC 1.7049</strain>
    </source>
</reference>
<keyword evidence="5 9" id="KW-0472">Membrane</keyword>
<dbReference type="SUPFAM" id="SSF48452">
    <property type="entry name" value="TPR-like"/>
    <property type="match status" value="1"/>
</dbReference>